<dbReference type="Proteomes" id="UP001622557">
    <property type="component" value="Chromosome"/>
</dbReference>
<dbReference type="RefSeq" id="WP_391636300.1">
    <property type="nucleotide sequence ID" value="NZ_CP108164.1"/>
</dbReference>
<dbReference type="EMBL" id="CP108164">
    <property type="protein sequence ID" value="WTQ81435.1"/>
    <property type="molecule type" value="Genomic_DNA"/>
</dbReference>
<accession>A0ABZ1KLH4</accession>
<sequence>MVSSERTVSDSSSLTGWYKSTYSGGSNADCLEVAHGHADVPVRDSKNLTGPAVLFSVNGWTAFVTAVKKGQVAHGQQ</sequence>
<keyword evidence="3" id="KW-1185">Reference proteome</keyword>
<organism evidence="2 3">
    <name type="scientific">Streptomyces achromogenes</name>
    <dbReference type="NCBI Taxonomy" id="67255"/>
    <lineage>
        <taxon>Bacteria</taxon>
        <taxon>Bacillati</taxon>
        <taxon>Actinomycetota</taxon>
        <taxon>Actinomycetes</taxon>
        <taxon>Kitasatosporales</taxon>
        <taxon>Streptomycetaceae</taxon>
        <taxon>Streptomyces</taxon>
    </lineage>
</organism>
<gene>
    <name evidence="2" type="ORF">OG350_14355</name>
</gene>
<evidence type="ECO:0000313" key="3">
    <source>
        <dbReference type="Proteomes" id="UP001622557"/>
    </source>
</evidence>
<evidence type="ECO:0000313" key="2">
    <source>
        <dbReference type="EMBL" id="WTQ81435.1"/>
    </source>
</evidence>
<protein>
    <submittedName>
        <fullName evidence="2">DUF397 domain-containing protein</fullName>
    </submittedName>
</protein>
<reference evidence="2 3" key="1">
    <citation type="submission" date="2022-10" db="EMBL/GenBank/DDBJ databases">
        <title>The complete genomes of actinobacterial strains from the NBC collection.</title>
        <authorList>
            <person name="Joergensen T.S."/>
            <person name="Alvarez Arevalo M."/>
            <person name="Sterndorff E.B."/>
            <person name="Faurdal D."/>
            <person name="Vuksanovic O."/>
            <person name="Mourched A.-S."/>
            <person name="Charusanti P."/>
            <person name="Shaw S."/>
            <person name="Blin K."/>
            <person name="Weber T."/>
        </authorList>
    </citation>
    <scope>NUCLEOTIDE SEQUENCE [LARGE SCALE GENOMIC DNA]</scope>
    <source>
        <strain evidence="2 3">NBC_00156</strain>
    </source>
</reference>
<name>A0ABZ1KLH4_STRAH</name>
<dbReference type="InterPro" id="IPR007278">
    <property type="entry name" value="DUF397"/>
</dbReference>
<dbReference type="Pfam" id="PF04149">
    <property type="entry name" value="DUF397"/>
    <property type="match status" value="1"/>
</dbReference>
<evidence type="ECO:0000259" key="1">
    <source>
        <dbReference type="Pfam" id="PF04149"/>
    </source>
</evidence>
<dbReference type="GeneID" id="97281627"/>
<proteinExistence type="predicted"/>
<feature type="domain" description="DUF397" evidence="1">
    <location>
        <begin position="16"/>
        <end position="68"/>
    </location>
</feature>